<evidence type="ECO:0000259" key="3">
    <source>
        <dbReference type="Pfam" id="PF00326"/>
    </source>
</evidence>
<dbReference type="Proteomes" id="UP000431264">
    <property type="component" value="Unassembled WGS sequence"/>
</dbReference>
<gene>
    <name evidence="4" type="ORF">GOQ30_02465</name>
</gene>
<sequence>MKVQEIKKIKRTGYKLMLIMLLTGYAYSQAQHKKPITEADYKAWGTMFKHTVSDKGTWATAYMHYEESPDTLHIVQTNGKKTYKVAHPREGHFLGENKYAVMDDANTLYLLDLITGFQQRIPDVKAFAVTAQHNYLITLENKPNQKEMCIRNDKGQVIETVKGITAFKMSPSTKAMVGMGSTEGENQLYWINLDKIITKTVIEKEPSQQWSNTTWSASSRSFAYLKKEKDNVEASICFYDVSTKQKRQFNKESLNFPKDYSLEVDNINLSISPDDKRVVLAVRKQQSSDPSSKIVEIWCGTDGMVYPKRKKIATIEQRIRYGVWWPQENKYQCITSDSKPFYLLNPTMDYAITYSSSDKEPHYTMKPLVDYYVKNLETGEEKLVIENQSSAEGLLSFSPNGQYIAYCKETSWQLFDLKNQKNIPLPNTASINWNSLDYGKKSAYRFGGWGANHDCLLLYDQYDVWKIPLNGTKPIRLTNGREKEITFRIIHFTRNNVVKFSGSVDVDTTKDMVLSATGENATGYFIRKPNGTIKPMVYNDYLNKELQKASDAPCYVYQSQHFSQPQALNKYEAKTEGSNKIYQSNPHYQNYLWGKQEQIQYKNAKSETLKGTLYYPVEYEANKKYPMVVSIYEELNYLKHYYFSPTKYNPSGFNVTNLTNQGYFVLLPDIEYELGSPGISATDCVVAATNEVLRKDIVSPDKIALIGHSFGGYETNFISTQTNLFKTAISGASVFDLPSWYLSISNSTGDPEMWRFESQQWRMGNSLYNDREGYERNSPSTWVENISTPILLWTGEKDPQINPNQTIAFYLALRRLNKDVILLNYANESHSLLKKESQVDLYNRLNDWLNYHLKDQSPAEWIIKGIK</sequence>
<dbReference type="SUPFAM" id="SSF82171">
    <property type="entry name" value="DPP6 N-terminal domain-like"/>
    <property type="match status" value="1"/>
</dbReference>
<protein>
    <submittedName>
        <fullName evidence="4">Prolyl oligopeptidase family serine peptidase</fullName>
    </submittedName>
</protein>
<feature type="signal peptide" evidence="2">
    <location>
        <begin position="1"/>
        <end position="30"/>
    </location>
</feature>
<dbReference type="PANTHER" id="PTHR42776">
    <property type="entry name" value="SERINE PEPTIDASE S9 FAMILY MEMBER"/>
    <property type="match status" value="1"/>
</dbReference>
<dbReference type="GO" id="GO:0006508">
    <property type="term" value="P:proteolysis"/>
    <property type="evidence" value="ECO:0007669"/>
    <property type="project" value="InterPro"/>
</dbReference>
<evidence type="ECO:0000313" key="5">
    <source>
        <dbReference type="Proteomes" id="UP000431264"/>
    </source>
</evidence>
<organism evidence="4 5">
    <name type="scientific">Flavobacterium profundi</name>
    <dbReference type="NCBI Taxonomy" id="1774945"/>
    <lineage>
        <taxon>Bacteria</taxon>
        <taxon>Pseudomonadati</taxon>
        <taxon>Bacteroidota</taxon>
        <taxon>Flavobacteriia</taxon>
        <taxon>Flavobacteriales</taxon>
        <taxon>Flavobacteriaceae</taxon>
        <taxon>Flavobacterium</taxon>
    </lineage>
</organism>
<feature type="domain" description="Peptidase S9 prolyl oligopeptidase catalytic" evidence="3">
    <location>
        <begin position="685"/>
        <end position="855"/>
    </location>
</feature>
<keyword evidence="2" id="KW-0732">Signal</keyword>
<keyword evidence="5" id="KW-1185">Reference proteome</keyword>
<evidence type="ECO:0000256" key="1">
    <source>
        <dbReference type="ARBA" id="ARBA00022801"/>
    </source>
</evidence>
<dbReference type="Pfam" id="PF00326">
    <property type="entry name" value="Peptidase_S9"/>
    <property type="match status" value="1"/>
</dbReference>
<reference evidence="5" key="1">
    <citation type="submission" date="2019-05" db="EMBL/GenBank/DDBJ databases">
        <title>Flavobacterium profundi sp. nov., isolated from a deep-sea seamount.</title>
        <authorList>
            <person name="Zhang D.-C."/>
        </authorList>
    </citation>
    <scope>NUCLEOTIDE SEQUENCE [LARGE SCALE GENOMIC DNA]</scope>
    <source>
        <strain evidence="5">TP390</strain>
    </source>
</reference>
<dbReference type="Gene3D" id="3.40.50.1820">
    <property type="entry name" value="alpha/beta hydrolase"/>
    <property type="match status" value="1"/>
</dbReference>
<dbReference type="InterPro" id="IPR029058">
    <property type="entry name" value="AB_hydrolase_fold"/>
</dbReference>
<dbReference type="RefSeq" id="WP_140996410.1">
    <property type="nucleotide sequence ID" value="NZ_VDCZ01000001.1"/>
</dbReference>
<accession>A0A6I4IJB8</accession>
<dbReference type="Gene3D" id="2.120.10.30">
    <property type="entry name" value="TolB, C-terminal domain"/>
    <property type="match status" value="1"/>
</dbReference>
<comment type="caution">
    <text evidence="4">The sequence shown here is derived from an EMBL/GenBank/DDBJ whole genome shotgun (WGS) entry which is preliminary data.</text>
</comment>
<name>A0A6I4IJB8_9FLAO</name>
<dbReference type="InterPro" id="IPR001375">
    <property type="entry name" value="Peptidase_S9_cat"/>
</dbReference>
<dbReference type="OrthoDB" id="9812921at2"/>
<keyword evidence="1" id="KW-0378">Hydrolase</keyword>
<dbReference type="PANTHER" id="PTHR42776:SF28">
    <property type="entry name" value="GLUTAMYL ENDOPEPTIDASE, CHLOROPLASTIC-RELATED"/>
    <property type="match status" value="1"/>
</dbReference>
<dbReference type="InterPro" id="IPR011042">
    <property type="entry name" value="6-blade_b-propeller_TolB-like"/>
</dbReference>
<evidence type="ECO:0000313" key="4">
    <source>
        <dbReference type="EMBL" id="MVO08029.1"/>
    </source>
</evidence>
<dbReference type="GO" id="GO:0004252">
    <property type="term" value="F:serine-type endopeptidase activity"/>
    <property type="evidence" value="ECO:0007669"/>
    <property type="project" value="TreeGrafter"/>
</dbReference>
<evidence type="ECO:0000256" key="2">
    <source>
        <dbReference type="SAM" id="SignalP"/>
    </source>
</evidence>
<dbReference type="SUPFAM" id="SSF53474">
    <property type="entry name" value="alpha/beta-Hydrolases"/>
    <property type="match status" value="1"/>
</dbReference>
<proteinExistence type="predicted"/>
<dbReference type="EMBL" id="WQLW01000001">
    <property type="protein sequence ID" value="MVO08029.1"/>
    <property type="molecule type" value="Genomic_DNA"/>
</dbReference>
<feature type="chain" id="PRO_5026265513" evidence="2">
    <location>
        <begin position="31"/>
        <end position="867"/>
    </location>
</feature>
<dbReference type="AlphaFoldDB" id="A0A6I4IJB8"/>